<name>A0ABX7FY32_BRECH</name>
<feature type="domain" description="Activator of Hsp90 ATPase homologue 1/2-like C-terminal" evidence="2">
    <location>
        <begin position="160"/>
        <end position="285"/>
    </location>
</feature>
<proteinExistence type="inferred from homology"/>
<evidence type="ECO:0000313" key="3">
    <source>
        <dbReference type="EMBL" id="QRG70730.1"/>
    </source>
</evidence>
<sequence length="290" mass="33570">MKQRFTSHSTFKLERMYRASLERVFAAWSERSAKARWFQPAEEFEFRVGGREFSRGGPPGGPVYTFEAYYQEIVPQERIVYTYSLDQDEIRISVSIVTVEFIPTLDGIKLIFTEQGTFIDGHDTPEQREQGTKEMLEQLEKSLGEGTADNLEILTQRVFDTPRNLVYQAWTQPELLAQWWGPTGFTNTFHTFDLRPGGIWEFTMHGPNGAAYPNRSVFRKISPECIELRHDSKPHFILTAMFDEVDGGTKLTFRQTFETEVEYNKLKPICEEANEQNLDRLGALLKKLSE</sequence>
<protein>
    <submittedName>
        <fullName evidence="3">SRPBCC domain-containing protein</fullName>
    </submittedName>
</protein>
<organism evidence="3 4">
    <name type="scientific">Brevibacillus choshinensis</name>
    <dbReference type="NCBI Taxonomy" id="54911"/>
    <lineage>
        <taxon>Bacteria</taxon>
        <taxon>Bacillati</taxon>
        <taxon>Bacillota</taxon>
        <taxon>Bacilli</taxon>
        <taxon>Bacillales</taxon>
        <taxon>Paenibacillaceae</taxon>
        <taxon>Brevibacillus</taxon>
    </lineage>
</organism>
<reference evidence="3 4" key="1">
    <citation type="submission" date="2021-01" db="EMBL/GenBank/DDBJ databases">
        <title>Identification of strong promoters based on the transcriptome of Brevibacillus choshinensis.</title>
        <authorList>
            <person name="Yao D."/>
            <person name="Zhang K."/>
            <person name="Wu J."/>
        </authorList>
    </citation>
    <scope>NUCLEOTIDE SEQUENCE [LARGE SCALE GENOMIC DNA]</scope>
    <source>
        <strain evidence="3 4">HPD31-SP3</strain>
    </source>
</reference>
<dbReference type="CDD" id="cd08900">
    <property type="entry name" value="SRPBCC_CalC_Aha1-like_7"/>
    <property type="match status" value="1"/>
</dbReference>
<dbReference type="SUPFAM" id="SSF55961">
    <property type="entry name" value="Bet v1-like"/>
    <property type="match status" value="2"/>
</dbReference>
<feature type="domain" description="Activator of Hsp90 ATPase homologue 1/2-like C-terminal" evidence="2">
    <location>
        <begin position="19"/>
        <end position="143"/>
    </location>
</feature>
<gene>
    <name evidence="3" type="ORF">JNE38_22725</name>
</gene>
<evidence type="ECO:0000259" key="2">
    <source>
        <dbReference type="Pfam" id="PF08327"/>
    </source>
</evidence>
<comment type="similarity">
    <text evidence="1">Belongs to the AHA1 family.</text>
</comment>
<evidence type="ECO:0000313" key="4">
    <source>
        <dbReference type="Proteomes" id="UP000596248"/>
    </source>
</evidence>
<dbReference type="InterPro" id="IPR013538">
    <property type="entry name" value="ASHA1/2-like_C"/>
</dbReference>
<dbReference type="EMBL" id="CP069127">
    <property type="protein sequence ID" value="QRG70730.1"/>
    <property type="molecule type" value="Genomic_DNA"/>
</dbReference>
<dbReference type="CDD" id="cd08894">
    <property type="entry name" value="SRPBCC_CalC_Aha1-like_1"/>
    <property type="match status" value="1"/>
</dbReference>
<dbReference type="Gene3D" id="3.30.530.20">
    <property type="match status" value="2"/>
</dbReference>
<dbReference type="Proteomes" id="UP000596248">
    <property type="component" value="Chromosome"/>
</dbReference>
<dbReference type="InterPro" id="IPR023393">
    <property type="entry name" value="START-like_dom_sf"/>
</dbReference>
<keyword evidence="4" id="KW-1185">Reference proteome</keyword>
<accession>A0ABX7FY32</accession>
<dbReference type="Pfam" id="PF08327">
    <property type="entry name" value="AHSA1"/>
    <property type="match status" value="2"/>
</dbReference>
<evidence type="ECO:0000256" key="1">
    <source>
        <dbReference type="ARBA" id="ARBA00006817"/>
    </source>
</evidence>